<dbReference type="Pfam" id="PF01636">
    <property type="entry name" value="APH"/>
    <property type="match status" value="1"/>
</dbReference>
<dbReference type="GO" id="GO:0042601">
    <property type="term" value="C:endospore-forming forespore"/>
    <property type="evidence" value="ECO:0007669"/>
    <property type="project" value="TreeGrafter"/>
</dbReference>
<dbReference type="Proteomes" id="UP000295008">
    <property type="component" value="Unassembled WGS sequence"/>
</dbReference>
<dbReference type="PANTHER" id="PTHR39179:SF1">
    <property type="entry name" value="SPORE COAT PROTEIN I"/>
    <property type="match status" value="1"/>
</dbReference>
<dbReference type="InterPro" id="IPR047175">
    <property type="entry name" value="CotS-like"/>
</dbReference>
<dbReference type="InterPro" id="IPR011009">
    <property type="entry name" value="Kinase-like_dom_sf"/>
</dbReference>
<sequence length="352" mass="41490">MISDSNEAASLEVENLTLIVACFGLKLLGWKVHRKIYCLETDAGLKYLKKTKLQAKDIYFISEALAHLQSRGFVSVPQFERSKNGEPFVSMNSELYVMSDWYASQELDFEDLTDLSQAIRFLGEFHRCAAGFHPSIPNPERTCWLTWPDKLEERLRQLKDFRRLALAEKESSEFSRLFLRHFEPFYRQANLSLEALVASAYPGIAAEAAKAQYFCHHDYSNRNVLRTDEQQLVLVDFDYCLLDLRIHDLINLLVRSLKHNQWRIELGKFIISEYHTINQLTPDELDVMYILLCWPQEYWQVGLQYYYEKLPWPKERFLKKLRHKINYQRERESFLQAFPLEIGVQNKAGLIT</sequence>
<gene>
    <name evidence="2" type="ORF">EDC14_10432</name>
</gene>
<dbReference type="InterPro" id="IPR002575">
    <property type="entry name" value="Aminoglycoside_PTrfase"/>
</dbReference>
<evidence type="ECO:0000313" key="2">
    <source>
        <dbReference type="EMBL" id="TCL58266.1"/>
    </source>
</evidence>
<dbReference type="OrthoDB" id="9771902at2"/>
<dbReference type="NCBIfam" id="TIGR02906">
    <property type="entry name" value="spore_CotS"/>
    <property type="match status" value="1"/>
</dbReference>
<reference evidence="2 3" key="1">
    <citation type="submission" date="2019-03" db="EMBL/GenBank/DDBJ databases">
        <title>Genomic Encyclopedia of Type Strains, Phase IV (KMG-IV): sequencing the most valuable type-strain genomes for metagenomic binning, comparative biology and taxonomic classification.</title>
        <authorList>
            <person name="Goeker M."/>
        </authorList>
    </citation>
    <scope>NUCLEOTIDE SEQUENCE [LARGE SCALE GENOMIC DNA]</scope>
    <source>
        <strain evidence="2 3">LX-B</strain>
    </source>
</reference>
<dbReference type="Gene3D" id="3.90.1200.10">
    <property type="match status" value="1"/>
</dbReference>
<evidence type="ECO:0000313" key="3">
    <source>
        <dbReference type="Proteomes" id="UP000295008"/>
    </source>
</evidence>
<keyword evidence="3" id="KW-1185">Reference proteome</keyword>
<dbReference type="RefSeq" id="WP_132016873.1">
    <property type="nucleotide sequence ID" value="NZ_SLUN01000043.1"/>
</dbReference>
<dbReference type="EMBL" id="SLUN01000043">
    <property type="protein sequence ID" value="TCL58266.1"/>
    <property type="molecule type" value="Genomic_DNA"/>
</dbReference>
<protein>
    <submittedName>
        <fullName evidence="2">CotS family spore coat protein</fullName>
    </submittedName>
</protein>
<keyword evidence="2" id="KW-0946">Virion</keyword>
<dbReference type="AlphaFoldDB" id="A0A4R1QZ59"/>
<accession>A0A4R1QZ59</accession>
<proteinExistence type="predicted"/>
<keyword evidence="2" id="KW-0167">Capsid protein</keyword>
<feature type="domain" description="Aminoglycoside phosphotransferase" evidence="1">
    <location>
        <begin position="39"/>
        <end position="267"/>
    </location>
</feature>
<evidence type="ECO:0000259" key="1">
    <source>
        <dbReference type="Pfam" id="PF01636"/>
    </source>
</evidence>
<organism evidence="2 3">
    <name type="scientific">Hydrogenispora ethanolica</name>
    <dbReference type="NCBI Taxonomy" id="1082276"/>
    <lineage>
        <taxon>Bacteria</taxon>
        <taxon>Bacillati</taxon>
        <taxon>Bacillota</taxon>
        <taxon>Hydrogenispora</taxon>
    </lineage>
</organism>
<dbReference type="Gene3D" id="3.30.200.20">
    <property type="entry name" value="Phosphorylase Kinase, domain 1"/>
    <property type="match status" value="1"/>
</dbReference>
<dbReference type="SUPFAM" id="SSF56112">
    <property type="entry name" value="Protein kinase-like (PK-like)"/>
    <property type="match status" value="1"/>
</dbReference>
<dbReference type="InterPro" id="IPR014255">
    <property type="entry name" value="Spore_coat_CotS"/>
</dbReference>
<name>A0A4R1QZ59_HYDET</name>
<dbReference type="PANTHER" id="PTHR39179">
    <property type="entry name" value="SPORE COAT PROTEIN I"/>
    <property type="match status" value="1"/>
</dbReference>
<comment type="caution">
    <text evidence="2">The sequence shown here is derived from an EMBL/GenBank/DDBJ whole genome shotgun (WGS) entry which is preliminary data.</text>
</comment>